<evidence type="ECO:0000256" key="2">
    <source>
        <dbReference type="ARBA" id="ARBA00023002"/>
    </source>
</evidence>
<dbReference type="Proteomes" id="UP000541185">
    <property type="component" value="Unassembled WGS sequence"/>
</dbReference>
<protein>
    <submittedName>
        <fullName evidence="4">Flavin reductase family protein</fullName>
    </submittedName>
</protein>
<evidence type="ECO:0000313" key="5">
    <source>
        <dbReference type="Proteomes" id="UP000541185"/>
    </source>
</evidence>
<dbReference type="SUPFAM" id="SSF50475">
    <property type="entry name" value="FMN-binding split barrel"/>
    <property type="match status" value="1"/>
</dbReference>
<dbReference type="GO" id="GO:0042602">
    <property type="term" value="F:riboflavin reductase (NADPH) activity"/>
    <property type="evidence" value="ECO:0007669"/>
    <property type="project" value="TreeGrafter"/>
</dbReference>
<evidence type="ECO:0000259" key="3">
    <source>
        <dbReference type="SMART" id="SM00903"/>
    </source>
</evidence>
<proteinExistence type="inferred from homology"/>
<dbReference type="InterPro" id="IPR012349">
    <property type="entry name" value="Split_barrel_FMN-bd"/>
</dbReference>
<reference evidence="4 5" key="1">
    <citation type="submission" date="2020-04" db="EMBL/GenBank/DDBJ databases">
        <title>Ramlibacter sp. G-1-2-2 isolated from soil.</title>
        <authorList>
            <person name="Dahal R.H."/>
        </authorList>
    </citation>
    <scope>NUCLEOTIDE SEQUENCE [LARGE SCALE GENOMIC DNA]</scope>
    <source>
        <strain evidence="4 5">G-1-2-2</strain>
    </source>
</reference>
<dbReference type="EMBL" id="JABBFX010000001">
    <property type="protein sequence ID" value="NML42348.1"/>
    <property type="molecule type" value="Genomic_DNA"/>
</dbReference>
<dbReference type="Pfam" id="PF01613">
    <property type="entry name" value="Flavin_Reduct"/>
    <property type="match status" value="1"/>
</dbReference>
<dbReference type="PANTHER" id="PTHR30466">
    <property type="entry name" value="FLAVIN REDUCTASE"/>
    <property type="match status" value="1"/>
</dbReference>
<comment type="caution">
    <text evidence="4">The sequence shown here is derived from an EMBL/GenBank/DDBJ whole genome shotgun (WGS) entry which is preliminary data.</text>
</comment>
<gene>
    <name evidence="4" type="ORF">HHL11_01215</name>
</gene>
<dbReference type="GO" id="GO:0010181">
    <property type="term" value="F:FMN binding"/>
    <property type="evidence" value="ECO:0007669"/>
    <property type="project" value="InterPro"/>
</dbReference>
<dbReference type="AlphaFoldDB" id="A0A848H3J2"/>
<dbReference type="RefSeq" id="WP_169416563.1">
    <property type="nucleotide sequence ID" value="NZ_JABBFX010000001.1"/>
</dbReference>
<dbReference type="SMART" id="SM00903">
    <property type="entry name" value="Flavin_Reduct"/>
    <property type="match status" value="1"/>
</dbReference>
<dbReference type="Gene3D" id="2.30.110.10">
    <property type="entry name" value="Electron Transport, Fmn-binding Protein, Chain A"/>
    <property type="match status" value="1"/>
</dbReference>
<evidence type="ECO:0000313" key="4">
    <source>
        <dbReference type="EMBL" id="NML42348.1"/>
    </source>
</evidence>
<dbReference type="InterPro" id="IPR050268">
    <property type="entry name" value="NADH-dep_flavin_reductase"/>
</dbReference>
<dbReference type="PANTHER" id="PTHR30466:SF11">
    <property type="entry name" value="FLAVIN-DEPENDENT MONOOXYGENASE, REDUCTASE SUBUNIT HSAB"/>
    <property type="match status" value="1"/>
</dbReference>
<feature type="domain" description="Flavin reductase like" evidence="3">
    <location>
        <begin position="52"/>
        <end position="197"/>
    </location>
</feature>
<name>A0A848H3J2_9BURK</name>
<comment type="similarity">
    <text evidence="1">Belongs to the non-flavoprotein flavin reductase family.</text>
</comment>
<sequence length="203" mass="21565">MSTARAATHDALAAELAWWTAANDSFDAAVAAASLPAPGDLPVDPRELRNALGRFATGVCVVTTRTATGQAAGLTVNSFSSVSLDPPLVAWCLGRKAPSLRAFAQAEHFAVHVMAQDQHALAMHFARPAEDKFAAVREAFEPGLGEVPVLKDALARFECRKASTVEGGDHLIFIGRVERFAYADRAPLLFHAGRFLDRGDAAA</sequence>
<keyword evidence="5" id="KW-1185">Reference proteome</keyword>
<organism evidence="4 5">
    <name type="scientific">Ramlibacter agri</name>
    <dbReference type="NCBI Taxonomy" id="2728837"/>
    <lineage>
        <taxon>Bacteria</taxon>
        <taxon>Pseudomonadati</taxon>
        <taxon>Pseudomonadota</taxon>
        <taxon>Betaproteobacteria</taxon>
        <taxon>Burkholderiales</taxon>
        <taxon>Comamonadaceae</taxon>
        <taxon>Ramlibacter</taxon>
    </lineage>
</organism>
<accession>A0A848H3J2</accession>
<evidence type="ECO:0000256" key="1">
    <source>
        <dbReference type="ARBA" id="ARBA00008898"/>
    </source>
</evidence>
<dbReference type="InterPro" id="IPR002563">
    <property type="entry name" value="Flavin_Rdtase-like_dom"/>
</dbReference>
<keyword evidence="2" id="KW-0560">Oxidoreductase</keyword>